<comment type="similarity">
    <text evidence="6">Belongs to the RnpA family.</text>
</comment>
<comment type="subunit">
    <text evidence="6">Consists of a catalytic RNA component (M1 or rnpB) and a protein subunit.</text>
</comment>
<dbReference type="Gene3D" id="3.30.230.10">
    <property type="match status" value="1"/>
</dbReference>
<dbReference type="GO" id="GO:0000049">
    <property type="term" value="F:tRNA binding"/>
    <property type="evidence" value="ECO:0007669"/>
    <property type="project" value="UniProtKB-UniRule"/>
</dbReference>
<keyword evidence="9" id="KW-1185">Reference proteome</keyword>
<evidence type="ECO:0000256" key="6">
    <source>
        <dbReference type="HAMAP-Rule" id="MF_00227"/>
    </source>
</evidence>
<name>A0A858U426_9MOLU</name>
<dbReference type="GO" id="GO:0001682">
    <property type="term" value="P:tRNA 5'-leader removal"/>
    <property type="evidence" value="ECO:0007669"/>
    <property type="project" value="UniProtKB-UniRule"/>
</dbReference>
<dbReference type="HAMAP" id="MF_00227">
    <property type="entry name" value="RNase_P"/>
    <property type="match status" value="1"/>
</dbReference>
<dbReference type="AlphaFoldDB" id="A0A858U426"/>
<dbReference type="InterPro" id="IPR000100">
    <property type="entry name" value="RNase_P"/>
</dbReference>
<dbReference type="InterPro" id="IPR014721">
    <property type="entry name" value="Ribsml_uS5_D2-typ_fold_subgr"/>
</dbReference>
<keyword evidence="2 6" id="KW-0540">Nuclease</keyword>
<evidence type="ECO:0000256" key="7">
    <source>
        <dbReference type="NCBIfam" id="TIGR00188"/>
    </source>
</evidence>
<dbReference type="KEGG" id="mphe:HGG69_02810"/>
<evidence type="ECO:0000256" key="4">
    <source>
        <dbReference type="ARBA" id="ARBA00022801"/>
    </source>
</evidence>
<comment type="function">
    <text evidence="6">RNaseP catalyzes the removal of the 5'-leader sequence from pre-tRNA to produce the mature 5'-terminus. It can also cleave other RNA substrates such as 4.5S RNA. The protein component plays an auxiliary but essential role in vivo by binding to the 5'-leader sequence and broadening the substrate specificity of the ribozyme.</text>
</comment>
<dbReference type="Proteomes" id="UP000501060">
    <property type="component" value="Chromosome"/>
</dbReference>
<keyword evidence="3 6" id="KW-0255">Endonuclease</keyword>
<evidence type="ECO:0000313" key="8">
    <source>
        <dbReference type="EMBL" id="QJG67220.1"/>
    </source>
</evidence>
<dbReference type="EC" id="3.1.26.5" evidence="6 7"/>
<dbReference type="GO" id="GO:0042781">
    <property type="term" value="F:3'-tRNA processing endoribonuclease activity"/>
    <property type="evidence" value="ECO:0007669"/>
    <property type="project" value="TreeGrafter"/>
</dbReference>
<dbReference type="NCBIfam" id="TIGR00188">
    <property type="entry name" value="rnpA"/>
    <property type="match status" value="1"/>
</dbReference>
<reference evidence="8 9" key="1">
    <citation type="submission" date="2020-04" db="EMBL/GenBank/DDBJ databases">
        <title>Novel Mycoplasma species detected in Phocoena phocoena (harbor porpoise) from the USA.</title>
        <authorList>
            <person name="Volokhov D.V."/>
        </authorList>
    </citation>
    <scope>NUCLEOTIDE SEQUENCE [LARGE SCALE GENOMIC DNA]</scope>
    <source>
        <strain evidence="8 9">Phocoena C-264-GEN</strain>
    </source>
</reference>
<evidence type="ECO:0000256" key="5">
    <source>
        <dbReference type="ARBA" id="ARBA00022884"/>
    </source>
</evidence>
<proteinExistence type="inferred from homology"/>
<gene>
    <name evidence="6 8" type="primary">rnpA</name>
    <name evidence="8" type="ORF">HGG69_02810</name>
</gene>
<keyword evidence="1 6" id="KW-0819">tRNA processing</keyword>
<dbReference type="SUPFAM" id="SSF54211">
    <property type="entry name" value="Ribosomal protein S5 domain 2-like"/>
    <property type="match status" value="1"/>
</dbReference>
<dbReference type="GO" id="GO:0030677">
    <property type="term" value="C:ribonuclease P complex"/>
    <property type="evidence" value="ECO:0007669"/>
    <property type="project" value="TreeGrafter"/>
</dbReference>
<dbReference type="EMBL" id="CP051481">
    <property type="protein sequence ID" value="QJG67220.1"/>
    <property type="molecule type" value="Genomic_DNA"/>
</dbReference>
<keyword evidence="5 6" id="KW-0694">RNA-binding</keyword>
<dbReference type="PANTHER" id="PTHR33992:SF1">
    <property type="entry name" value="RIBONUCLEASE P PROTEIN COMPONENT"/>
    <property type="match status" value="1"/>
</dbReference>
<comment type="catalytic activity">
    <reaction evidence="6">
        <text>Endonucleolytic cleavage of RNA, removing 5'-extranucleotides from tRNA precursor.</text>
        <dbReference type="EC" id="3.1.26.5"/>
    </reaction>
</comment>
<organism evidence="8 9">
    <name type="scientific">Mycoplasma phocoenae</name>
    <dbReference type="NCBI Taxonomy" id="754517"/>
    <lineage>
        <taxon>Bacteria</taxon>
        <taxon>Bacillati</taxon>
        <taxon>Mycoplasmatota</taxon>
        <taxon>Mollicutes</taxon>
        <taxon>Mycoplasmataceae</taxon>
        <taxon>Mycoplasma</taxon>
    </lineage>
</organism>
<sequence length="110" mass="13462">MTKFKVVRKNWEFQEIIQGRKQFVSKYAIIYYLPNDEFKVGISIPKAFANACLRNKYRNQIRQIIRKNDLSDIKMQSIIIIRKDFFNIDFIRKEKEIIKLYERIRNVKKN</sequence>
<protein>
    <recommendedName>
        <fullName evidence="6 7">Ribonuclease P protein component</fullName>
        <shortName evidence="6">RNase P protein</shortName>
        <shortName evidence="6">RNaseP protein</shortName>
        <ecNumber evidence="6 7">3.1.26.5</ecNumber>
    </recommendedName>
    <alternativeName>
        <fullName evidence="6">Protein C5</fullName>
    </alternativeName>
</protein>
<dbReference type="RefSeq" id="WP_169605269.1">
    <property type="nucleotide sequence ID" value="NZ_CP051481.1"/>
</dbReference>
<dbReference type="Pfam" id="PF00825">
    <property type="entry name" value="Ribonuclease_P"/>
    <property type="match status" value="1"/>
</dbReference>
<evidence type="ECO:0000256" key="1">
    <source>
        <dbReference type="ARBA" id="ARBA00022694"/>
    </source>
</evidence>
<evidence type="ECO:0000256" key="2">
    <source>
        <dbReference type="ARBA" id="ARBA00022722"/>
    </source>
</evidence>
<evidence type="ECO:0000313" key="9">
    <source>
        <dbReference type="Proteomes" id="UP000501060"/>
    </source>
</evidence>
<keyword evidence="4 6" id="KW-0378">Hydrolase</keyword>
<evidence type="ECO:0000256" key="3">
    <source>
        <dbReference type="ARBA" id="ARBA00022759"/>
    </source>
</evidence>
<accession>A0A858U426</accession>
<dbReference type="GO" id="GO:0004526">
    <property type="term" value="F:ribonuclease P activity"/>
    <property type="evidence" value="ECO:0007669"/>
    <property type="project" value="UniProtKB-UniRule"/>
</dbReference>
<dbReference type="PANTHER" id="PTHR33992">
    <property type="entry name" value="RIBONUCLEASE P PROTEIN COMPONENT"/>
    <property type="match status" value="1"/>
</dbReference>
<dbReference type="InterPro" id="IPR020568">
    <property type="entry name" value="Ribosomal_Su5_D2-typ_SF"/>
</dbReference>